<name>A0ABP9Z9S9_9FUNG</name>
<evidence type="ECO:0000313" key="2">
    <source>
        <dbReference type="EMBL" id="GAA5815832.1"/>
    </source>
</evidence>
<feature type="compositionally biased region" description="Low complexity" evidence="1">
    <location>
        <begin position="7"/>
        <end position="21"/>
    </location>
</feature>
<dbReference type="Proteomes" id="UP001473302">
    <property type="component" value="Unassembled WGS sequence"/>
</dbReference>
<proteinExistence type="predicted"/>
<evidence type="ECO:0000313" key="3">
    <source>
        <dbReference type="Proteomes" id="UP001473302"/>
    </source>
</evidence>
<evidence type="ECO:0000256" key="1">
    <source>
        <dbReference type="SAM" id="MobiDB-lite"/>
    </source>
</evidence>
<gene>
    <name evidence="2" type="ORF">MFLAVUS_009348</name>
</gene>
<sequence length="150" mass="16593">MVTNNASGVSQPQPSAVPVSPISYPAPPFPFPFPKPPTPLPVQLPIGFQNITNLPSKLISSQIAEYDKLITLANTLNQSQLVEALKESKSRIYATKRKYDDYLNAEVSSNTIVSKNNENADLLAETSEDQNTVNIREYYEAAMNFVAEFK</sequence>
<keyword evidence="3" id="KW-1185">Reference proteome</keyword>
<dbReference type="EMBL" id="BAABUK010000028">
    <property type="protein sequence ID" value="GAA5815832.1"/>
    <property type="molecule type" value="Genomic_DNA"/>
</dbReference>
<feature type="region of interest" description="Disordered" evidence="1">
    <location>
        <begin position="1"/>
        <end position="21"/>
    </location>
</feature>
<organism evidence="2 3">
    <name type="scientific">Mucor flavus</name>
    <dbReference type="NCBI Taxonomy" id="439312"/>
    <lineage>
        <taxon>Eukaryota</taxon>
        <taxon>Fungi</taxon>
        <taxon>Fungi incertae sedis</taxon>
        <taxon>Mucoromycota</taxon>
        <taxon>Mucoromycotina</taxon>
        <taxon>Mucoromycetes</taxon>
        <taxon>Mucorales</taxon>
        <taxon>Mucorineae</taxon>
        <taxon>Mucoraceae</taxon>
        <taxon>Mucor</taxon>
    </lineage>
</organism>
<reference evidence="2 3" key="1">
    <citation type="submission" date="2024-04" db="EMBL/GenBank/DDBJ databases">
        <title>genome sequences of Mucor flavus KT1a and Helicostylum pulchrum KT1b strains isolated from the surface of a dry-aged beef.</title>
        <authorList>
            <person name="Toyotome T."/>
            <person name="Hosono M."/>
            <person name="Torimaru M."/>
            <person name="Fukuda K."/>
            <person name="Mikami N."/>
        </authorList>
    </citation>
    <scope>NUCLEOTIDE SEQUENCE [LARGE SCALE GENOMIC DNA]</scope>
    <source>
        <strain evidence="2 3">KT1a</strain>
    </source>
</reference>
<comment type="caution">
    <text evidence="2">The sequence shown here is derived from an EMBL/GenBank/DDBJ whole genome shotgun (WGS) entry which is preliminary data.</text>
</comment>
<protein>
    <submittedName>
        <fullName evidence="2">Uncharacterized protein</fullName>
    </submittedName>
</protein>
<accession>A0ABP9Z9S9</accession>